<name>A0AA97P7P1_PYRO3</name>
<sequence length="400" mass="44352">MTKLGHHSGEAGYRKISITHHHGLRACSTCIRLTEAPDESAFSVHGPTMQPQTASALTEIPTSTTKPAAADQQDKPPVVITEMAVAGYPSPEAIPEEQGQRRGRQHPQQHAAGGPPPLNFTLHGKRTGIAMFVVFTFFDSLVLPVGLYFGLWYGFGPGSPKDQPLSASVVMTIVTAIIGGASIWELLQRAWRLGRKGSRCRVFGAAWWHFDWFEWWFIVCWVLIIIEVSVAFIPEIPNRRLMAMPVSTVLLIFGTVSLALDILRYFSIPAPLRISSTRRGAQLRPGIYPLIEDICAVDGAGNTAFRESLNRRYSDSAVFRAMLQRLGVFWALGAECCAVATLALVLGLDDGLDDYAYAIGWALPWVWAAPWAGVTIFYVRRELDKERRAWALELDSYRIV</sequence>
<feature type="transmembrane region" description="Helical" evidence="2">
    <location>
        <begin position="215"/>
        <end position="236"/>
    </location>
</feature>
<keyword evidence="2" id="KW-0812">Transmembrane</keyword>
<feature type="transmembrane region" description="Helical" evidence="2">
    <location>
        <begin position="129"/>
        <end position="153"/>
    </location>
</feature>
<dbReference type="AlphaFoldDB" id="A0AA97P7P1"/>
<feature type="transmembrane region" description="Helical" evidence="2">
    <location>
        <begin position="165"/>
        <end position="187"/>
    </location>
</feature>
<proteinExistence type="predicted"/>
<dbReference type="Proteomes" id="UP000011086">
    <property type="component" value="Unassembled WGS sequence"/>
</dbReference>
<feature type="transmembrane region" description="Helical" evidence="2">
    <location>
        <begin position="242"/>
        <end position="263"/>
    </location>
</feature>
<evidence type="ECO:0000256" key="1">
    <source>
        <dbReference type="SAM" id="MobiDB-lite"/>
    </source>
</evidence>
<dbReference type="PANTHER" id="PTHR42024:SF1">
    <property type="entry name" value="AMINO ACID PERMEASE_ SLC12A DOMAIN-CONTAINING PROTEIN"/>
    <property type="match status" value="1"/>
</dbReference>
<dbReference type="PANTHER" id="PTHR42024">
    <property type="entry name" value="AMINO ACID PERMEASE_ SLC12A DOMAIN-CONTAINING PROTEIN"/>
    <property type="match status" value="1"/>
</dbReference>
<keyword evidence="2" id="KW-1133">Transmembrane helix</keyword>
<organism evidence="3">
    <name type="scientific">Pyricularia oryzae (strain Y34)</name>
    <name type="common">Rice blast fungus</name>
    <name type="synonym">Magnaporthe oryzae</name>
    <dbReference type="NCBI Taxonomy" id="1143189"/>
    <lineage>
        <taxon>Eukaryota</taxon>
        <taxon>Fungi</taxon>
        <taxon>Dikarya</taxon>
        <taxon>Ascomycota</taxon>
        <taxon>Pezizomycotina</taxon>
        <taxon>Sordariomycetes</taxon>
        <taxon>Sordariomycetidae</taxon>
        <taxon>Magnaporthales</taxon>
        <taxon>Pyriculariaceae</taxon>
        <taxon>Pyricularia</taxon>
    </lineage>
</organism>
<keyword evidence="2" id="KW-0472">Membrane</keyword>
<evidence type="ECO:0000256" key="2">
    <source>
        <dbReference type="SAM" id="Phobius"/>
    </source>
</evidence>
<evidence type="ECO:0000313" key="3">
    <source>
        <dbReference type="EMBL" id="ELQ43580.1"/>
    </source>
</evidence>
<gene>
    <name evidence="3" type="ORF">OOU_Y34scaffold00141g3</name>
</gene>
<feature type="transmembrane region" description="Helical" evidence="2">
    <location>
        <begin position="358"/>
        <end position="379"/>
    </location>
</feature>
<accession>A0AA97P7P1</accession>
<dbReference type="EMBL" id="JH793414">
    <property type="protein sequence ID" value="ELQ43580.1"/>
    <property type="molecule type" value="Genomic_DNA"/>
</dbReference>
<feature type="transmembrane region" description="Helical" evidence="2">
    <location>
        <begin position="326"/>
        <end position="346"/>
    </location>
</feature>
<feature type="region of interest" description="Disordered" evidence="1">
    <location>
        <begin position="91"/>
        <end position="116"/>
    </location>
</feature>
<protein>
    <submittedName>
        <fullName evidence="3">Uncharacterized protein</fullName>
    </submittedName>
</protein>
<reference evidence="3" key="1">
    <citation type="journal article" date="2012" name="PLoS Genet.">
        <title>Comparative analysis of the genomes of two field isolates of the rice blast fungus Magnaporthe oryzae.</title>
        <authorList>
            <person name="Xue M."/>
            <person name="Yang J."/>
            <person name="Li Z."/>
            <person name="Hu S."/>
            <person name="Yao N."/>
            <person name="Dean R.A."/>
            <person name="Zhao W."/>
            <person name="Shen M."/>
            <person name="Zhang H."/>
            <person name="Li C."/>
            <person name="Liu L."/>
            <person name="Cao L."/>
            <person name="Xu X."/>
            <person name="Xing Y."/>
            <person name="Hsiang T."/>
            <person name="Zhang Z."/>
            <person name="Xu J.R."/>
            <person name="Peng Y.L."/>
        </authorList>
    </citation>
    <scope>NUCLEOTIDE SEQUENCE</scope>
    <source>
        <strain evidence="3">Y34</strain>
    </source>
</reference>